<gene>
    <name evidence="2" type="ORF">BOX15_Mlig025664g1</name>
</gene>
<comment type="caution">
    <text evidence="2">The sequence shown here is derived from an EMBL/GenBank/DDBJ whole genome shotgun (WGS) entry which is preliminary data.</text>
</comment>
<feature type="signal peptide" evidence="1">
    <location>
        <begin position="1"/>
        <end position="25"/>
    </location>
</feature>
<reference evidence="2 3" key="1">
    <citation type="submission" date="2017-06" db="EMBL/GenBank/DDBJ databases">
        <title>A platform for efficient transgenesis in Macrostomum lignano, a flatworm model organism for stem cell research.</title>
        <authorList>
            <person name="Berezikov E."/>
        </authorList>
    </citation>
    <scope>NUCLEOTIDE SEQUENCE [LARGE SCALE GENOMIC DNA]</scope>
    <source>
        <strain evidence="2">DV1</strain>
        <tissue evidence="2">Whole organism</tissue>
    </source>
</reference>
<keyword evidence="3" id="KW-1185">Reference proteome</keyword>
<name>A0A267FAU3_9PLAT</name>
<evidence type="ECO:0000313" key="2">
    <source>
        <dbReference type="EMBL" id="PAA70189.1"/>
    </source>
</evidence>
<organism evidence="2 3">
    <name type="scientific">Macrostomum lignano</name>
    <dbReference type="NCBI Taxonomy" id="282301"/>
    <lineage>
        <taxon>Eukaryota</taxon>
        <taxon>Metazoa</taxon>
        <taxon>Spiralia</taxon>
        <taxon>Lophotrochozoa</taxon>
        <taxon>Platyhelminthes</taxon>
        <taxon>Rhabditophora</taxon>
        <taxon>Macrostomorpha</taxon>
        <taxon>Macrostomida</taxon>
        <taxon>Macrostomidae</taxon>
        <taxon>Macrostomum</taxon>
    </lineage>
</organism>
<protein>
    <recommendedName>
        <fullName evidence="4">Secreted protein</fullName>
    </recommendedName>
</protein>
<dbReference type="AlphaFoldDB" id="A0A267FAU3"/>
<evidence type="ECO:0000256" key="1">
    <source>
        <dbReference type="SAM" id="SignalP"/>
    </source>
</evidence>
<sequence>MSSSLFLITSLIIATAIVCRSPGLAASNADDDSTEAGQLLPFEHFPDLDPWQRCLFVCRRCYSNSEPRLHCVNNICLDRIYLRRLPVSVAALADCPEFRHVYQ</sequence>
<dbReference type="EMBL" id="NIVC01001259">
    <property type="protein sequence ID" value="PAA70189.1"/>
    <property type="molecule type" value="Genomic_DNA"/>
</dbReference>
<keyword evidence="1" id="KW-0732">Signal</keyword>
<feature type="chain" id="PRO_5012153471" description="Secreted protein" evidence="1">
    <location>
        <begin position="26"/>
        <end position="103"/>
    </location>
</feature>
<dbReference type="Proteomes" id="UP000215902">
    <property type="component" value="Unassembled WGS sequence"/>
</dbReference>
<evidence type="ECO:0000313" key="3">
    <source>
        <dbReference type="Proteomes" id="UP000215902"/>
    </source>
</evidence>
<evidence type="ECO:0008006" key="4">
    <source>
        <dbReference type="Google" id="ProtNLM"/>
    </source>
</evidence>
<proteinExistence type="predicted"/>
<accession>A0A267FAU3</accession>